<protein>
    <submittedName>
        <fullName evidence="3">Uncharacterized protein</fullName>
    </submittedName>
</protein>
<dbReference type="InParanoid" id="A0A251V5U6"/>
<keyword evidence="1" id="KW-0472">Membrane</keyword>
<dbReference type="Proteomes" id="UP000215914">
    <property type="component" value="Chromosome 3"/>
</dbReference>
<reference evidence="2 4" key="1">
    <citation type="journal article" date="2017" name="Nature">
        <title>The sunflower genome provides insights into oil metabolism, flowering and Asterid evolution.</title>
        <authorList>
            <person name="Badouin H."/>
            <person name="Gouzy J."/>
            <person name="Grassa C.J."/>
            <person name="Murat F."/>
            <person name="Staton S.E."/>
            <person name="Cottret L."/>
            <person name="Lelandais-Briere C."/>
            <person name="Owens G.L."/>
            <person name="Carrere S."/>
            <person name="Mayjonade B."/>
            <person name="Legrand L."/>
            <person name="Gill N."/>
            <person name="Kane N.C."/>
            <person name="Bowers J.E."/>
            <person name="Hubner S."/>
            <person name="Bellec A."/>
            <person name="Berard A."/>
            <person name="Berges H."/>
            <person name="Blanchet N."/>
            <person name="Boniface M.C."/>
            <person name="Brunel D."/>
            <person name="Catrice O."/>
            <person name="Chaidir N."/>
            <person name="Claudel C."/>
            <person name="Donnadieu C."/>
            <person name="Faraut T."/>
            <person name="Fievet G."/>
            <person name="Helmstetter N."/>
            <person name="King M."/>
            <person name="Knapp S.J."/>
            <person name="Lai Z."/>
            <person name="Le Paslier M.C."/>
            <person name="Lippi Y."/>
            <person name="Lorenzon L."/>
            <person name="Mandel J.R."/>
            <person name="Marage G."/>
            <person name="Marchand G."/>
            <person name="Marquand E."/>
            <person name="Bret-Mestries E."/>
            <person name="Morien E."/>
            <person name="Nambeesan S."/>
            <person name="Nguyen T."/>
            <person name="Pegot-Espagnet P."/>
            <person name="Pouilly N."/>
            <person name="Raftis F."/>
            <person name="Sallet E."/>
            <person name="Schiex T."/>
            <person name="Thomas J."/>
            <person name="Vandecasteele C."/>
            <person name="Vares D."/>
            <person name="Vear F."/>
            <person name="Vautrin S."/>
            <person name="Crespi M."/>
            <person name="Mangin B."/>
            <person name="Burke J.M."/>
            <person name="Salse J."/>
            <person name="Munos S."/>
            <person name="Vincourt P."/>
            <person name="Rieseberg L.H."/>
            <person name="Langlade N.B."/>
        </authorList>
    </citation>
    <scope>NUCLEOTIDE SEQUENCE [LARGE SCALE GENOMIC DNA]</scope>
    <source>
        <strain evidence="4">cv. SF193</strain>
        <tissue evidence="2">Leaves</tissue>
    </source>
</reference>
<name>A0A251V5U6_HELAN</name>
<reference evidence="2" key="3">
    <citation type="submission" date="2020-06" db="EMBL/GenBank/DDBJ databases">
        <title>Helianthus annuus Genome sequencing and assembly Release 2.</title>
        <authorList>
            <person name="Gouzy J."/>
            <person name="Langlade N."/>
            <person name="Munos S."/>
        </authorList>
    </citation>
    <scope>NUCLEOTIDE SEQUENCE</scope>
    <source>
        <tissue evidence="2">Leaves</tissue>
    </source>
</reference>
<reference evidence="3" key="2">
    <citation type="submission" date="2017-02" db="EMBL/GenBank/DDBJ databases">
        <title>Sunflower complete genome.</title>
        <authorList>
            <person name="Langlade N."/>
            <person name="Munos S."/>
        </authorList>
    </citation>
    <scope>NUCLEOTIDE SEQUENCE [LARGE SCALE GENOMIC DNA]</scope>
    <source>
        <tissue evidence="3">Leaves</tissue>
    </source>
</reference>
<keyword evidence="1" id="KW-1133">Transmembrane helix</keyword>
<dbReference type="AlphaFoldDB" id="A0A251V5U6"/>
<accession>A0A251V5U6</accession>
<sequence>MVEENTRRLCFQFLSQNPRSTSAMVGDEGDSSILITVHKNFVVFMMILVLFCGMQEQVLLQQ</sequence>
<evidence type="ECO:0000313" key="3">
    <source>
        <dbReference type="EMBL" id="OTG30977.1"/>
    </source>
</evidence>
<organism evidence="3 4">
    <name type="scientific">Helianthus annuus</name>
    <name type="common">Common sunflower</name>
    <dbReference type="NCBI Taxonomy" id="4232"/>
    <lineage>
        <taxon>Eukaryota</taxon>
        <taxon>Viridiplantae</taxon>
        <taxon>Streptophyta</taxon>
        <taxon>Embryophyta</taxon>
        <taxon>Tracheophyta</taxon>
        <taxon>Spermatophyta</taxon>
        <taxon>Magnoliopsida</taxon>
        <taxon>eudicotyledons</taxon>
        <taxon>Gunneridae</taxon>
        <taxon>Pentapetalae</taxon>
        <taxon>asterids</taxon>
        <taxon>campanulids</taxon>
        <taxon>Asterales</taxon>
        <taxon>Asteraceae</taxon>
        <taxon>Asteroideae</taxon>
        <taxon>Heliantheae alliance</taxon>
        <taxon>Heliantheae</taxon>
        <taxon>Helianthus</taxon>
    </lineage>
</organism>
<dbReference type="Gramene" id="mRNA:HanXRQr2_Chr03g0106601">
    <property type="protein sequence ID" value="mRNA:HanXRQr2_Chr03g0106601"/>
    <property type="gene ID" value="HanXRQr2_Chr03g0106601"/>
</dbReference>
<dbReference type="EMBL" id="MNCJ02000318">
    <property type="protein sequence ID" value="KAF5814090.1"/>
    <property type="molecule type" value="Genomic_DNA"/>
</dbReference>
<evidence type="ECO:0000313" key="4">
    <source>
        <dbReference type="Proteomes" id="UP000215914"/>
    </source>
</evidence>
<keyword evidence="4" id="KW-1185">Reference proteome</keyword>
<keyword evidence="1" id="KW-0812">Transmembrane</keyword>
<evidence type="ECO:0000313" key="2">
    <source>
        <dbReference type="EMBL" id="KAF5814090.1"/>
    </source>
</evidence>
<evidence type="ECO:0000256" key="1">
    <source>
        <dbReference type="SAM" id="Phobius"/>
    </source>
</evidence>
<feature type="transmembrane region" description="Helical" evidence="1">
    <location>
        <begin position="41"/>
        <end position="60"/>
    </location>
</feature>
<gene>
    <name evidence="3" type="ORF">HannXRQ_Chr03g0070381</name>
    <name evidence="2" type="ORF">HanXRQr2_Chr03g0106601</name>
</gene>
<dbReference type="EMBL" id="CM007892">
    <property type="protein sequence ID" value="OTG30977.1"/>
    <property type="molecule type" value="Genomic_DNA"/>
</dbReference>
<proteinExistence type="predicted"/>